<evidence type="ECO:0000259" key="2">
    <source>
        <dbReference type="Pfam" id="PF12697"/>
    </source>
</evidence>
<dbReference type="GO" id="GO:0016787">
    <property type="term" value="F:hydrolase activity"/>
    <property type="evidence" value="ECO:0007669"/>
    <property type="project" value="UniProtKB-KW"/>
</dbReference>
<comment type="similarity">
    <text evidence="1">Belongs to the AB hydrolase superfamily.</text>
</comment>
<dbReference type="PANTHER" id="PTHR43039">
    <property type="entry name" value="ESTERASE-RELATED"/>
    <property type="match status" value="1"/>
</dbReference>
<reference evidence="3 4" key="1">
    <citation type="submission" date="2018-09" db="EMBL/GenBank/DDBJ databases">
        <authorList>
            <person name="Zhu H."/>
        </authorList>
    </citation>
    <scope>NUCLEOTIDE SEQUENCE [LARGE SCALE GENOMIC DNA]</scope>
    <source>
        <strain evidence="3 4">K1S02-61</strain>
    </source>
</reference>
<dbReference type="EMBL" id="QYUP01000154">
    <property type="protein sequence ID" value="RJG10820.1"/>
    <property type="molecule type" value="Genomic_DNA"/>
</dbReference>
<dbReference type="Gene3D" id="3.40.50.1820">
    <property type="entry name" value="alpha/beta hydrolase"/>
    <property type="match status" value="1"/>
</dbReference>
<dbReference type="AlphaFoldDB" id="A0A418XEK9"/>
<dbReference type="RefSeq" id="WP_119812671.1">
    <property type="nucleotide sequence ID" value="NZ_QYUP01000154.1"/>
</dbReference>
<feature type="domain" description="AB hydrolase-1" evidence="2">
    <location>
        <begin position="44"/>
        <end position="102"/>
    </location>
</feature>
<dbReference type="InterPro" id="IPR029058">
    <property type="entry name" value="AB_hydrolase_fold"/>
</dbReference>
<evidence type="ECO:0000313" key="4">
    <source>
        <dbReference type="Proteomes" id="UP000284006"/>
    </source>
</evidence>
<accession>A0A418XEK9</accession>
<dbReference type="InterPro" id="IPR000073">
    <property type="entry name" value="AB_hydrolase_1"/>
</dbReference>
<evidence type="ECO:0000313" key="3">
    <source>
        <dbReference type="EMBL" id="RJG10820.1"/>
    </source>
</evidence>
<comment type="caution">
    <text evidence="3">The sequence shown here is derived from an EMBL/GenBank/DDBJ whole genome shotgun (WGS) entry which is preliminary data.</text>
</comment>
<organism evidence="3 4">
    <name type="scientific">Massilia cavernae</name>
    <dbReference type="NCBI Taxonomy" id="2320864"/>
    <lineage>
        <taxon>Bacteria</taxon>
        <taxon>Pseudomonadati</taxon>
        <taxon>Pseudomonadota</taxon>
        <taxon>Betaproteobacteria</taxon>
        <taxon>Burkholderiales</taxon>
        <taxon>Oxalobacteraceae</taxon>
        <taxon>Telluria group</taxon>
        <taxon>Massilia</taxon>
    </lineage>
</organism>
<keyword evidence="4" id="KW-1185">Reference proteome</keyword>
<dbReference type="SUPFAM" id="SSF53474">
    <property type="entry name" value="alpha/beta-Hydrolases"/>
    <property type="match status" value="1"/>
</dbReference>
<protein>
    <submittedName>
        <fullName evidence="3">Alpha/beta hydrolase</fullName>
    </submittedName>
</protein>
<sequence>MSVQSRNKVQCYGSGPVSLLFAHGFGCDQSMWRLPRVTFLADHRSDLARPPVPALILQCSDDPIAPRTVGGYLHQHLPGSTLEIIDNVGHCPHLSAPDATATAIDAFLALVLERQ</sequence>
<proteinExistence type="inferred from homology"/>
<dbReference type="Proteomes" id="UP000284006">
    <property type="component" value="Unassembled WGS sequence"/>
</dbReference>
<evidence type="ECO:0000256" key="1">
    <source>
        <dbReference type="ARBA" id="ARBA00008645"/>
    </source>
</evidence>
<keyword evidence="3" id="KW-0378">Hydrolase</keyword>
<gene>
    <name evidence="3" type="ORF">D3872_21275</name>
</gene>
<name>A0A418XEK9_9BURK</name>
<dbReference type="OrthoDB" id="8680283at2"/>
<dbReference type="Pfam" id="PF12697">
    <property type="entry name" value="Abhydrolase_6"/>
    <property type="match status" value="1"/>
</dbReference>